<evidence type="ECO:0000313" key="5">
    <source>
        <dbReference type="EMBL" id="CAB5365618.1"/>
    </source>
</evidence>
<dbReference type="PANTHER" id="PTHR12606:SF1">
    <property type="entry name" value="UBIQUITIN-LIKE-SPECIFIC PROTEASE 1A"/>
    <property type="match status" value="1"/>
</dbReference>
<name>A0A2I1E4H4_9GLOM</name>
<dbReference type="Pfam" id="PF02902">
    <property type="entry name" value="Peptidase_C48"/>
    <property type="match status" value="1"/>
</dbReference>
<dbReference type="GO" id="GO:0006508">
    <property type="term" value="P:proteolysis"/>
    <property type="evidence" value="ECO:0007669"/>
    <property type="project" value="UniProtKB-KW"/>
</dbReference>
<dbReference type="GO" id="GO:0005634">
    <property type="term" value="C:nucleus"/>
    <property type="evidence" value="ECO:0007669"/>
    <property type="project" value="TreeGrafter"/>
</dbReference>
<dbReference type="SUPFAM" id="SSF54001">
    <property type="entry name" value="Cysteine proteinases"/>
    <property type="match status" value="1"/>
</dbReference>
<evidence type="ECO:0000256" key="4">
    <source>
        <dbReference type="ARBA" id="ARBA00022807"/>
    </source>
</evidence>
<evidence type="ECO:0000313" key="6">
    <source>
        <dbReference type="Proteomes" id="UP000684084"/>
    </source>
</evidence>
<keyword evidence="4" id="KW-0788">Thiol protease</keyword>
<dbReference type="InterPro" id="IPR003653">
    <property type="entry name" value="Peptidase_C48_C"/>
</dbReference>
<sequence length="335" mass="39607">MSDLYDITDNAIMASDELTVEDTTPSNDYYESTSSTSTPPVYNFRRSTRQRSNHYYRVERIPEVSEIFNYEKSTRLEVLKWLRRNEDNNHDVIYINSESITAEKLYELCDKHIWFSSDHINAYLSYLNTKFHRVFSLTSFFYTKLTKNDGYKYSSVEHWTKRIKIFQKDIIFIPINLNEAHWILAAIFMKEQFRIAIFDSLGMVTTEDAVIIGGNLINWLNDEYNHKVKLGKGIACEYDSNVIEEINLNRQVDFSLDIMFRNRDPPQVDGSSCGVFVCMFARLMAENIEREIIMKIAKCREASIKFRKVIYTDLWKYAKENNQVDTESEDYDEYE</sequence>
<dbReference type="GO" id="GO:0016926">
    <property type="term" value="P:protein desumoylation"/>
    <property type="evidence" value="ECO:0007669"/>
    <property type="project" value="TreeGrafter"/>
</dbReference>
<dbReference type="EMBL" id="CAGKOT010000021">
    <property type="protein sequence ID" value="CAB5365618.1"/>
    <property type="molecule type" value="Genomic_DNA"/>
</dbReference>
<comment type="similarity">
    <text evidence="1">Belongs to the peptidase C48 family.</text>
</comment>
<dbReference type="InterPro" id="IPR038765">
    <property type="entry name" value="Papain-like_cys_pep_sf"/>
</dbReference>
<keyword evidence="3" id="KW-0378">Hydrolase</keyword>
<evidence type="ECO:0000256" key="1">
    <source>
        <dbReference type="ARBA" id="ARBA00005234"/>
    </source>
</evidence>
<dbReference type="OrthoDB" id="1939479at2759"/>
<dbReference type="AlphaFoldDB" id="A0A2I1E4H4"/>
<accession>A0A2I1E4H4</accession>
<organism evidence="5 6">
    <name type="scientific">Rhizophagus irregularis</name>
    <dbReference type="NCBI Taxonomy" id="588596"/>
    <lineage>
        <taxon>Eukaryota</taxon>
        <taxon>Fungi</taxon>
        <taxon>Fungi incertae sedis</taxon>
        <taxon>Mucoromycota</taxon>
        <taxon>Glomeromycotina</taxon>
        <taxon>Glomeromycetes</taxon>
        <taxon>Glomerales</taxon>
        <taxon>Glomeraceae</taxon>
        <taxon>Rhizophagus</taxon>
    </lineage>
</organism>
<evidence type="ECO:0000256" key="2">
    <source>
        <dbReference type="ARBA" id="ARBA00022670"/>
    </source>
</evidence>
<evidence type="ECO:0000256" key="3">
    <source>
        <dbReference type="ARBA" id="ARBA00022801"/>
    </source>
</evidence>
<dbReference type="Gene3D" id="3.40.395.10">
    <property type="entry name" value="Adenoviral Proteinase, Chain A"/>
    <property type="match status" value="1"/>
</dbReference>
<keyword evidence="2" id="KW-0645">Protease</keyword>
<dbReference type="VEuPathDB" id="FungiDB:RhiirA1_522788"/>
<gene>
    <name evidence="5" type="ORF">CHRIB12_LOCUS10509</name>
</gene>
<protein>
    <submittedName>
        <fullName evidence="5">Uncharacterized protein</fullName>
    </submittedName>
</protein>
<dbReference type="VEuPathDB" id="FungiDB:RhiirFUN_022375"/>
<dbReference type="PROSITE" id="PS50600">
    <property type="entry name" value="ULP_PROTEASE"/>
    <property type="match status" value="1"/>
</dbReference>
<reference evidence="5" key="1">
    <citation type="submission" date="2020-05" db="EMBL/GenBank/DDBJ databases">
        <authorList>
            <person name="Rincon C."/>
            <person name="Sanders R I."/>
            <person name="Robbins C."/>
            <person name="Chaturvedi A."/>
        </authorList>
    </citation>
    <scope>NUCLEOTIDE SEQUENCE</scope>
    <source>
        <strain evidence="5">CHB12</strain>
    </source>
</reference>
<comment type="caution">
    <text evidence="5">The sequence shown here is derived from an EMBL/GenBank/DDBJ whole genome shotgun (WGS) entry which is preliminary data.</text>
</comment>
<dbReference type="Proteomes" id="UP000684084">
    <property type="component" value="Unassembled WGS sequence"/>
</dbReference>
<dbReference type="VEuPathDB" id="FungiDB:FUN_017053"/>
<dbReference type="PANTHER" id="PTHR12606">
    <property type="entry name" value="SENTRIN/SUMO-SPECIFIC PROTEASE"/>
    <property type="match status" value="1"/>
</dbReference>
<dbReference type="GO" id="GO:0016929">
    <property type="term" value="F:deSUMOylase activity"/>
    <property type="evidence" value="ECO:0007669"/>
    <property type="project" value="TreeGrafter"/>
</dbReference>
<proteinExistence type="inferred from homology"/>
<dbReference type="SMR" id="A0A2I1E4H4"/>